<dbReference type="PANTHER" id="PTHR43711:SF1">
    <property type="entry name" value="HISTIDINE KINASE 1"/>
    <property type="match status" value="1"/>
</dbReference>
<keyword evidence="8" id="KW-0472">Membrane</keyword>
<dbReference type="SUPFAM" id="SSF55874">
    <property type="entry name" value="ATPase domain of HSP90 chaperone/DNA topoisomerase II/histidine kinase"/>
    <property type="match status" value="1"/>
</dbReference>
<dbReference type="FunFam" id="3.30.565.10:FF:000006">
    <property type="entry name" value="Sensor histidine kinase WalK"/>
    <property type="match status" value="1"/>
</dbReference>
<keyword evidence="4" id="KW-0597">Phosphoprotein</keyword>
<evidence type="ECO:0000256" key="4">
    <source>
        <dbReference type="ARBA" id="ARBA00022553"/>
    </source>
</evidence>
<evidence type="ECO:0000256" key="6">
    <source>
        <dbReference type="ARBA" id="ARBA00022777"/>
    </source>
</evidence>
<dbReference type="SMART" id="SM00304">
    <property type="entry name" value="HAMP"/>
    <property type="match status" value="1"/>
</dbReference>
<dbReference type="PANTHER" id="PTHR43711">
    <property type="entry name" value="TWO-COMPONENT HISTIDINE KINASE"/>
    <property type="match status" value="1"/>
</dbReference>
<dbReference type="Pfam" id="PF02518">
    <property type="entry name" value="HATPase_c"/>
    <property type="match status" value="1"/>
</dbReference>
<keyword evidence="5" id="KW-0808">Transferase</keyword>
<dbReference type="OrthoDB" id="9796457at2"/>
<evidence type="ECO:0000259" key="9">
    <source>
        <dbReference type="PROSITE" id="PS50109"/>
    </source>
</evidence>
<name>A0A271J5E6_9BACT</name>
<feature type="transmembrane region" description="Helical" evidence="8">
    <location>
        <begin position="6"/>
        <end position="24"/>
    </location>
</feature>
<keyword evidence="7" id="KW-0902">Two-component regulatory system</keyword>
<dbReference type="EC" id="2.7.13.3" evidence="3"/>
<proteinExistence type="predicted"/>
<dbReference type="InterPro" id="IPR005467">
    <property type="entry name" value="His_kinase_dom"/>
</dbReference>
<dbReference type="SMART" id="SM00388">
    <property type="entry name" value="HisKA"/>
    <property type="match status" value="1"/>
</dbReference>
<dbReference type="CDD" id="cd06225">
    <property type="entry name" value="HAMP"/>
    <property type="match status" value="1"/>
</dbReference>
<dbReference type="SMART" id="SM00387">
    <property type="entry name" value="HATPase_c"/>
    <property type="match status" value="1"/>
</dbReference>
<evidence type="ECO:0000256" key="7">
    <source>
        <dbReference type="ARBA" id="ARBA00023012"/>
    </source>
</evidence>
<protein>
    <recommendedName>
        <fullName evidence="3">histidine kinase</fullName>
        <ecNumber evidence="3">2.7.13.3</ecNumber>
    </recommendedName>
</protein>
<feature type="transmembrane region" description="Helical" evidence="8">
    <location>
        <begin position="159"/>
        <end position="180"/>
    </location>
</feature>
<feature type="domain" description="Histidine kinase" evidence="9">
    <location>
        <begin position="249"/>
        <end position="463"/>
    </location>
</feature>
<keyword evidence="8" id="KW-1133">Transmembrane helix</keyword>
<dbReference type="InterPro" id="IPR003660">
    <property type="entry name" value="HAMP_dom"/>
</dbReference>
<dbReference type="Pfam" id="PF00512">
    <property type="entry name" value="HisKA"/>
    <property type="match status" value="1"/>
</dbReference>
<organism evidence="11 12">
    <name type="scientific">Rubrivirga marina</name>
    <dbReference type="NCBI Taxonomy" id="1196024"/>
    <lineage>
        <taxon>Bacteria</taxon>
        <taxon>Pseudomonadati</taxon>
        <taxon>Rhodothermota</taxon>
        <taxon>Rhodothermia</taxon>
        <taxon>Rhodothermales</taxon>
        <taxon>Rubricoccaceae</taxon>
        <taxon>Rubrivirga</taxon>
    </lineage>
</organism>
<dbReference type="InterPro" id="IPR003594">
    <property type="entry name" value="HATPase_dom"/>
</dbReference>
<evidence type="ECO:0000313" key="12">
    <source>
        <dbReference type="Proteomes" id="UP000216339"/>
    </source>
</evidence>
<dbReference type="Proteomes" id="UP000216339">
    <property type="component" value="Unassembled WGS sequence"/>
</dbReference>
<gene>
    <name evidence="11" type="ORF">BSZ37_09895</name>
</gene>
<dbReference type="GO" id="GO:0016020">
    <property type="term" value="C:membrane"/>
    <property type="evidence" value="ECO:0007669"/>
    <property type="project" value="UniProtKB-SubCell"/>
</dbReference>
<evidence type="ECO:0000256" key="8">
    <source>
        <dbReference type="SAM" id="Phobius"/>
    </source>
</evidence>
<evidence type="ECO:0000256" key="2">
    <source>
        <dbReference type="ARBA" id="ARBA00004370"/>
    </source>
</evidence>
<dbReference type="PROSITE" id="PS50885">
    <property type="entry name" value="HAMP"/>
    <property type="match status" value="1"/>
</dbReference>
<feature type="domain" description="HAMP" evidence="10">
    <location>
        <begin position="181"/>
        <end position="234"/>
    </location>
</feature>
<dbReference type="InterPro" id="IPR050736">
    <property type="entry name" value="Sensor_HK_Regulatory"/>
</dbReference>
<dbReference type="CDD" id="cd16922">
    <property type="entry name" value="HATPase_EvgS-ArcB-TorS-like"/>
    <property type="match status" value="1"/>
</dbReference>
<dbReference type="PROSITE" id="PS50109">
    <property type="entry name" value="HIS_KIN"/>
    <property type="match status" value="1"/>
</dbReference>
<dbReference type="CDD" id="cd00082">
    <property type="entry name" value="HisKA"/>
    <property type="match status" value="1"/>
</dbReference>
<evidence type="ECO:0000256" key="3">
    <source>
        <dbReference type="ARBA" id="ARBA00012438"/>
    </source>
</evidence>
<dbReference type="SUPFAM" id="SSF47384">
    <property type="entry name" value="Homodimeric domain of signal transducing histidine kinase"/>
    <property type="match status" value="1"/>
</dbReference>
<dbReference type="PRINTS" id="PR00344">
    <property type="entry name" value="BCTRLSENSOR"/>
</dbReference>
<evidence type="ECO:0000256" key="5">
    <source>
        <dbReference type="ARBA" id="ARBA00022679"/>
    </source>
</evidence>
<dbReference type="InterPro" id="IPR003661">
    <property type="entry name" value="HisK_dim/P_dom"/>
</dbReference>
<evidence type="ECO:0000313" key="11">
    <source>
        <dbReference type="EMBL" id="PAP78732.1"/>
    </source>
</evidence>
<dbReference type="InterPro" id="IPR036890">
    <property type="entry name" value="HATPase_C_sf"/>
</dbReference>
<evidence type="ECO:0000256" key="1">
    <source>
        <dbReference type="ARBA" id="ARBA00000085"/>
    </source>
</evidence>
<dbReference type="Gene3D" id="3.30.565.10">
    <property type="entry name" value="Histidine kinase-like ATPase, C-terminal domain"/>
    <property type="match status" value="1"/>
</dbReference>
<sequence length="479" mass="53043">MMLTFALFVGLAVVGVGLYSFLILRGQVRDAARQTLREEAERFAVQLEAEPDRTAMLDLGQQIARLTQIDVALATRDRVIGDFGPSTEADGLGEATPFFEREEVVEALAAADDVGFAERRGPDGGARLYLALYRPQTGLLIRLGEPVPQLLRAIQSLQAALTIGMALALLTALIGAWLAARQVTRPLVAITRSAQQINEGDLDGRISVKTRAAEFQDLARSLNHMAGRFRADIHELQRMQRVQNEFIGNVSHEVKNPIFAVFGYLEALASESLPAEQRKRYAQKGLANLQRLNTLFSDLIEIAKLEYREDQIRPTAFDLQDLIGEIGEMLDPKAEAKGLELTYDNDALWVEADRNRIRQVLTNLIDNAIAYSDEGTVKCRMRRHLDKARVEVVDTGRGIPEDHLDRIFERFYRVDAARSRKEGGTGLGLAIVKQILEAHGSTIHVESTKGRGTRFWFELPLAETAGGDGAVTQAKTETA</sequence>
<dbReference type="InterPro" id="IPR004358">
    <property type="entry name" value="Sig_transdc_His_kin-like_C"/>
</dbReference>
<accession>A0A271J5E6</accession>
<evidence type="ECO:0000259" key="10">
    <source>
        <dbReference type="PROSITE" id="PS50885"/>
    </source>
</evidence>
<keyword evidence="8" id="KW-0812">Transmembrane</keyword>
<keyword evidence="6 11" id="KW-0418">Kinase</keyword>
<comment type="subcellular location">
    <subcellularLocation>
        <location evidence="2">Membrane</location>
    </subcellularLocation>
</comment>
<dbReference type="InterPro" id="IPR036097">
    <property type="entry name" value="HisK_dim/P_sf"/>
</dbReference>
<comment type="caution">
    <text evidence="11">The sequence shown here is derived from an EMBL/GenBank/DDBJ whole genome shotgun (WGS) entry which is preliminary data.</text>
</comment>
<reference evidence="11 12" key="1">
    <citation type="submission" date="2016-11" db="EMBL/GenBank/DDBJ databases">
        <title>Study of marine rhodopsin-containing bacteria.</title>
        <authorList>
            <person name="Yoshizawa S."/>
            <person name="Kumagai Y."/>
            <person name="Kogure K."/>
        </authorList>
    </citation>
    <scope>NUCLEOTIDE SEQUENCE [LARGE SCALE GENOMIC DNA]</scope>
    <source>
        <strain evidence="11 12">SAORIC-28</strain>
    </source>
</reference>
<dbReference type="Pfam" id="PF00672">
    <property type="entry name" value="HAMP"/>
    <property type="match status" value="1"/>
</dbReference>
<dbReference type="GO" id="GO:0000155">
    <property type="term" value="F:phosphorelay sensor kinase activity"/>
    <property type="evidence" value="ECO:0007669"/>
    <property type="project" value="InterPro"/>
</dbReference>
<dbReference type="Gene3D" id="1.10.287.130">
    <property type="match status" value="1"/>
</dbReference>
<dbReference type="Gene3D" id="6.10.340.10">
    <property type="match status" value="1"/>
</dbReference>
<comment type="catalytic activity">
    <reaction evidence="1">
        <text>ATP + protein L-histidine = ADP + protein N-phospho-L-histidine.</text>
        <dbReference type="EC" id="2.7.13.3"/>
    </reaction>
</comment>
<dbReference type="AlphaFoldDB" id="A0A271J5E6"/>
<dbReference type="EMBL" id="MQWD01000001">
    <property type="protein sequence ID" value="PAP78732.1"/>
    <property type="molecule type" value="Genomic_DNA"/>
</dbReference>
<dbReference type="SUPFAM" id="SSF158472">
    <property type="entry name" value="HAMP domain-like"/>
    <property type="match status" value="1"/>
</dbReference>
<keyword evidence="12" id="KW-1185">Reference proteome</keyword>